<reference evidence="3" key="1">
    <citation type="journal article" date="2011" name="MBio">
        <title>Novel metabolic attributes of the genus Cyanothece, comprising a group of unicellular nitrogen-fixing Cyanobacteria.</title>
        <authorList>
            <person name="Bandyopadhyay A."/>
            <person name="Elvitigala T."/>
            <person name="Welsh E."/>
            <person name="Stockel J."/>
            <person name="Liberton M."/>
            <person name="Min H."/>
            <person name="Sherman L.A."/>
            <person name="Pakrasi H.B."/>
        </authorList>
    </citation>
    <scope>NUCLEOTIDE SEQUENCE [LARGE SCALE GENOMIC DNA]</scope>
    <source>
        <strain evidence="3">PCC 8801</strain>
    </source>
</reference>
<evidence type="ECO:0000313" key="2">
    <source>
        <dbReference type="EMBL" id="ACK66801.1"/>
    </source>
</evidence>
<feature type="transmembrane region" description="Helical" evidence="1">
    <location>
        <begin position="121"/>
        <end position="141"/>
    </location>
</feature>
<dbReference type="KEGG" id="cyp:PCC8801_2801"/>
<dbReference type="Proteomes" id="UP000008204">
    <property type="component" value="Chromosome"/>
</dbReference>
<dbReference type="OrthoDB" id="424528at2"/>
<dbReference type="EMBL" id="CP001287">
    <property type="protein sequence ID" value="ACK66801.1"/>
    <property type="molecule type" value="Genomic_DNA"/>
</dbReference>
<dbReference type="HOGENOM" id="CLU_127001_0_0_3"/>
<protein>
    <submittedName>
        <fullName evidence="2">Uncharacterized protein</fullName>
    </submittedName>
</protein>
<dbReference type="RefSeq" id="WP_012596067.1">
    <property type="nucleotide sequence ID" value="NC_011726.1"/>
</dbReference>
<keyword evidence="3" id="KW-1185">Reference proteome</keyword>
<feature type="transmembrane region" description="Helical" evidence="1">
    <location>
        <begin position="12"/>
        <end position="33"/>
    </location>
</feature>
<organism evidence="2 3">
    <name type="scientific">Rippkaea orientalis (strain PCC 8801 / RF-1)</name>
    <name type="common">Cyanothece sp. (strain PCC 8801)</name>
    <dbReference type="NCBI Taxonomy" id="41431"/>
    <lineage>
        <taxon>Bacteria</taxon>
        <taxon>Bacillati</taxon>
        <taxon>Cyanobacteriota</taxon>
        <taxon>Cyanophyceae</taxon>
        <taxon>Oscillatoriophycideae</taxon>
        <taxon>Chroococcales</taxon>
        <taxon>Aphanothecaceae</taxon>
        <taxon>Rippkaea</taxon>
        <taxon>Rippkaea orientalis</taxon>
    </lineage>
</organism>
<accession>B7JUU9</accession>
<name>B7JUU9_RIPO1</name>
<gene>
    <name evidence="2" type="ordered locus">PCC8801_2801</name>
</gene>
<keyword evidence="1" id="KW-1133">Transmembrane helix</keyword>
<dbReference type="AlphaFoldDB" id="B7JUU9"/>
<sequence>MERLKHEVKKIGSLTLFFLIGFSYILLITKLFLKEYSINTYILSKAIVGSLIAAKAVAILDITPWINRFKQSPRYVSILYKTLVYTLAVIILGVIEHLLRAYHQTKALTLAFKSFIASENLYQFLAVILCISIVFLIHNIFQELDIYLGRGTLRNIFLDSAQSRLQNPTFPRDEN</sequence>
<proteinExistence type="predicted"/>
<dbReference type="STRING" id="41431.PCC8801_2801"/>
<evidence type="ECO:0000256" key="1">
    <source>
        <dbReference type="SAM" id="Phobius"/>
    </source>
</evidence>
<feature type="transmembrane region" description="Helical" evidence="1">
    <location>
        <begin position="45"/>
        <end position="66"/>
    </location>
</feature>
<evidence type="ECO:0000313" key="3">
    <source>
        <dbReference type="Proteomes" id="UP000008204"/>
    </source>
</evidence>
<feature type="transmembrane region" description="Helical" evidence="1">
    <location>
        <begin position="78"/>
        <end position="101"/>
    </location>
</feature>
<dbReference type="eggNOG" id="ENOG5030JQG">
    <property type="taxonomic scope" value="Bacteria"/>
</dbReference>
<keyword evidence="1" id="KW-0812">Transmembrane</keyword>
<keyword evidence="1" id="KW-0472">Membrane</keyword>